<feature type="compositionally biased region" description="Low complexity" evidence="1">
    <location>
        <begin position="208"/>
        <end position="220"/>
    </location>
</feature>
<accession>A0A024U6R3</accession>
<feature type="compositionally biased region" description="Polar residues" evidence="1">
    <location>
        <begin position="581"/>
        <end position="595"/>
    </location>
</feature>
<dbReference type="EMBL" id="KI913961">
    <property type="protein sequence ID" value="ETW02121.1"/>
    <property type="molecule type" value="Genomic_DNA"/>
</dbReference>
<feature type="region of interest" description="Disordered" evidence="1">
    <location>
        <begin position="201"/>
        <end position="288"/>
    </location>
</feature>
<dbReference type="OrthoDB" id="10505944at2759"/>
<evidence type="ECO:0000313" key="2">
    <source>
        <dbReference type="EMBL" id="ETW02121.1"/>
    </source>
</evidence>
<dbReference type="RefSeq" id="XP_008868726.1">
    <property type="nucleotide sequence ID" value="XM_008870504.1"/>
</dbReference>
<feature type="region of interest" description="Disordered" evidence="1">
    <location>
        <begin position="678"/>
        <end position="719"/>
    </location>
</feature>
<feature type="compositionally biased region" description="Low complexity" evidence="1">
    <location>
        <begin position="541"/>
        <end position="550"/>
    </location>
</feature>
<dbReference type="VEuPathDB" id="FungiDB:H310_05713"/>
<name>A0A024U6R3_9STRA</name>
<organism evidence="2">
    <name type="scientific">Aphanomyces invadans</name>
    <dbReference type="NCBI Taxonomy" id="157072"/>
    <lineage>
        <taxon>Eukaryota</taxon>
        <taxon>Sar</taxon>
        <taxon>Stramenopiles</taxon>
        <taxon>Oomycota</taxon>
        <taxon>Saprolegniomycetes</taxon>
        <taxon>Saprolegniales</taxon>
        <taxon>Verrucalvaceae</taxon>
        <taxon>Aphanomyces</taxon>
    </lineage>
</organism>
<feature type="region of interest" description="Disordered" evidence="1">
    <location>
        <begin position="533"/>
        <end position="610"/>
    </location>
</feature>
<protein>
    <submittedName>
        <fullName evidence="2">Uncharacterized protein</fullName>
    </submittedName>
</protein>
<feature type="compositionally biased region" description="Polar residues" evidence="1">
    <location>
        <begin position="269"/>
        <end position="278"/>
    </location>
</feature>
<dbReference type="AlphaFoldDB" id="A0A024U6R3"/>
<gene>
    <name evidence="2" type="ORF">H310_05713</name>
</gene>
<proteinExistence type="predicted"/>
<sequence>MLRPANLDGCKKPPSLRPLGSSDDNVPSSVVAERTLLNAQLRGSVLELQRQLVAVTAAGEALQEDVHARTVALAQHDSRQGGRYPDHSEELASALQRNAALSSKTKTLELEIADLSRHLDRLARSCAAANVAATRPATSPLHLASALHVDVFVRTFVKGSKASLAFEMEWTEKDMATLTDAMVANLPLLLTAAVVGEPRKSSPKFAKKNTPNSASSASPSGELPQVENASPRRRRPRSDSVHSAAIAPNAIPLLMWPPPDNSEPALETPPSSANSKLPSNMRGHRQGSSERIRWALLSQTIDGTTHDELDSLMLPGLGEAVGIVPAVEHSRTPRPGGFERSKSGRHVDSANTIEKSLHPGMHRAGSRVIRENMSAPIALAATERPSLSRRPSSKQHLQPALVPIVDAAVMPAAVHPTRHVTADEMEHVVNVVRRPSLRGSTTNIRASPPIIQEPPSPPKPVKCIPRLAMVEPFEFADLQANIEADDDRVDTATAPTLTPTTSRGEMEIYISPPRPHFDTLNLSASHAAMRYLHSPRRHRSVPVSSTSSDTPRPEPEDSTARSSVDGSTSQRGSPPRLAPLLQTSASTVCFNTSRESPPRQPKELAAPASLAKQRTSKLLARIIPATTYMDSTSPTSMIDTCGSTAVMMTTSSSIAIDQSSPPRQSGVLGSVASAAMLPLKASPPKQPADSPIARNMDKSPSASRRGLFPSPSRTSMEWK</sequence>
<feature type="region of interest" description="Disordered" evidence="1">
    <location>
        <begin position="1"/>
        <end position="27"/>
    </location>
</feature>
<feature type="region of interest" description="Disordered" evidence="1">
    <location>
        <begin position="439"/>
        <end position="458"/>
    </location>
</feature>
<feature type="compositionally biased region" description="Polar residues" evidence="1">
    <location>
        <begin position="560"/>
        <end position="572"/>
    </location>
</feature>
<dbReference type="GeneID" id="20082763"/>
<evidence type="ECO:0000256" key="1">
    <source>
        <dbReference type="SAM" id="MobiDB-lite"/>
    </source>
</evidence>
<reference evidence="2" key="1">
    <citation type="submission" date="2013-12" db="EMBL/GenBank/DDBJ databases">
        <title>The Genome Sequence of Aphanomyces invadans NJM9701.</title>
        <authorList>
            <consortium name="The Broad Institute Genomics Platform"/>
            <person name="Russ C."/>
            <person name="Tyler B."/>
            <person name="van West P."/>
            <person name="Dieguez-Uribeondo J."/>
            <person name="Young S.K."/>
            <person name="Zeng Q."/>
            <person name="Gargeya S."/>
            <person name="Fitzgerald M."/>
            <person name="Abouelleil A."/>
            <person name="Alvarado L."/>
            <person name="Chapman S.B."/>
            <person name="Gainer-Dewar J."/>
            <person name="Goldberg J."/>
            <person name="Griggs A."/>
            <person name="Gujja S."/>
            <person name="Hansen M."/>
            <person name="Howarth C."/>
            <person name="Imamovic A."/>
            <person name="Ireland A."/>
            <person name="Larimer J."/>
            <person name="McCowan C."/>
            <person name="Murphy C."/>
            <person name="Pearson M."/>
            <person name="Poon T.W."/>
            <person name="Priest M."/>
            <person name="Roberts A."/>
            <person name="Saif S."/>
            <person name="Shea T."/>
            <person name="Sykes S."/>
            <person name="Wortman J."/>
            <person name="Nusbaum C."/>
            <person name="Birren B."/>
        </authorList>
    </citation>
    <scope>NUCLEOTIDE SEQUENCE [LARGE SCALE GENOMIC DNA]</scope>
    <source>
        <strain evidence="2">NJM9701</strain>
    </source>
</reference>